<dbReference type="EMBL" id="JAWDIO010000002">
    <property type="protein sequence ID" value="MDU0354575.1"/>
    <property type="molecule type" value="Genomic_DNA"/>
</dbReference>
<keyword evidence="2" id="KW-1185">Reference proteome</keyword>
<gene>
    <name evidence="1" type="ORF">RS130_12160</name>
</gene>
<dbReference type="RefSeq" id="WP_316026165.1">
    <property type="nucleotide sequence ID" value="NZ_JAWDIO010000002.1"/>
</dbReference>
<dbReference type="Gene3D" id="3.40.720.10">
    <property type="entry name" value="Alkaline Phosphatase, subunit A"/>
    <property type="match status" value="1"/>
</dbReference>
<reference evidence="1 2" key="1">
    <citation type="submission" date="2023-10" db="EMBL/GenBank/DDBJ databases">
        <title>Glaciecola aquimarina strain GGW-M5 nov., isolated from a coastal seawater.</title>
        <authorList>
            <person name="Bayburt H."/>
            <person name="Kim J.M."/>
            <person name="Choi B.J."/>
            <person name="Jeon C.O."/>
        </authorList>
    </citation>
    <scope>NUCLEOTIDE SEQUENCE [LARGE SCALE GENOMIC DNA]</scope>
    <source>
        <strain evidence="1 2">KCTC 32108</strain>
    </source>
</reference>
<dbReference type="InterPro" id="IPR017850">
    <property type="entry name" value="Alkaline_phosphatase_core_sf"/>
</dbReference>
<evidence type="ECO:0000313" key="1">
    <source>
        <dbReference type="EMBL" id="MDU0354575.1"/>
    </source>
</evidence>
<organism evidence="1 2">
    <name type="scientific">Paraglaciecola aquimarina</name>
    <dbReference type="NCBI Taxonomy" id="1235557"/>
    <lineage>
        <taxon>Bacteria</taxon>
        <taxon>Pseudomonadati</taxon>
        <taxon>Pseudomonadota</taxon>
        <taxon>Gammaproteobacteria</taxon>
        <taxon>Alteromonadales</taxon>
        <taxon>Alteromonadaceae</taxon>
        <taxon>Paraglaciecola</taxon>
    </lineage>
</organism>
<evidence type="ECO:0000313" key="2">
    <source>
        <dbReference type="Proteomes" id="UP001247805"/>
    </source>
</evidence>
<dbReference type="Proteomes" id="UP001247805">
    <property type="component" value="Unassembled WGS sequence"/>
</dbReference>
<dbReference type="SUPFAM" id="SSF53649">
    <property type="entry name" value="Alkaline phosphatase-like"/>
    <property type="match status" value="1"/>
</dbReference>
<proteinExistence type="predicted"/>
<name>A0ABU3SX58_9ALTE</name>
<accession>A0ABU3SX58</accession>
<comment type="caution">
    <text evidence="1">The sequence shown here is derived from an EMBL/GenBank/DDBJ whole genome shotgun (WGS) entry which is preliminary data.</text>
</comment>
<sequence>MNNSIHQISLLLLTSLTLISCNKESVSTSVVKGQGANQAYNILFVMSDDHTASAIGAYQSRLATLDPTPNIDKLATEGTLFKQCICH</sequence>
<protein>
    <submittedName>
        <fullName evidence="1">Sulfatase-like hydrolase/transferase</fullName>
    </submittedName>
</protein>